<dbReference type="SMART" id="SM00857">
    <property type="entry name" value="Resolvase"/>
    <property type="match status" value="1"/>
</dbReference>
<gene>
    <name evidence="4" type="ORF">ABNG04_00020</name>
</gene>
<accession>A0ABD5LW60</accession>
<evidence type="ECO:0000259" key="3">
    <source>
        <dbReference type="SMART" id="SM00857"/>
    </source>
</evidence>
<protein>
    <submittedName>
        <fullName evidence="4">Recombinase family protein</fullName>
    </submittedName>
</protein>
<keyword evidence="1" id="KW-0238">DNA-binding</keyword>
<keyword evidence="5" id="KW-1185">Reference proteome</keyword>
<dbReference type="GO" id="GO:0006310">
    <property type="term" value="P:DNA recombination"/>
    <property type="evidence" value="ECO:0007669"/>
    <property type="project" value="UniProtKB-KW"/>
</dbReference>
<dbReference type="PANTHER" id="PTHR30461:SF2">
    <property type="entry name" value="SERINE RECOMBINASE PINE-RELATED"/>
    <property type="match status" value="1"/>
</dbReference>
<dbReference type="Gene3D" id="3.40.50.1390">
    <property type="entry name" value="Resolvase, N-terminal catalytic domain"/>
    <property type="match status" value="1"/>
</dbReference>
<organism evidence="4 5">
    <name type="scientific">Halorubrum miltondacostae</name>
    <dbReference type="NCBI Taxonomy" id="3076378"/>
    <lineage>
        <taxon>Archaea</taxon>
        <taxon>Methanobacteriati</taxon>
        <taxon>Methanobacteriota</taxon>
        <taxon>Stenosarchaea group</taxon>
        <taxon>Halobacteria</taxon>
        <taxon>Halobacteriales</taxon>
        <taxon>Haloferacaceae</taxon>
        <taxon>Halorubrum</taxon>
    </lineage>
</organism>
<dbReference type="PANTHER" id="PTHR30461">
    <property type="entry name" value="DNA-INVERTASE FROM LAMBDOID PROPHAGE"/>
    <property type="match status" value="1"/>
</dbReference>
<comment type="caution">
    <text evidence="4">The sequence shown here is derived from an EMBL/GenBank/DDBJ whole genome shotgun (WGS) entry which is preliminary data.</text>
</comment>
<dbReference type="InterPro" id="IPR006119">
    <property type="entry name" value="Resolv_N"/>
</dbReference>
<evidence type="ECO:0000256" key="1">
    <source>
        <dbReference type="ARBA" id="ARBA00023125"/>
    </source>
</evidence>
<feature type="domain" description="Resolvase/invertase-type recombinase catalytic" evidence="3">
    <location>
        <begin position="4"/>
        <end position="156"/>
    </location>
</feature>
<dbReference type="InterPro" id="IPR050639">
    <property type="entry name" value="SSR_resolvase"/>
</dbReference>
<dbReference type="Proteomes" id="UP001567572">
    <property type="component" value="Unassembled WGS sequence"/>
</dbReference>
<name>A0ABD5LW60_9EURY</name>
<dbReference type="InterPro" id="IPR036162">
    <property type="entry name" value="Resolvase-like_N_sf"/>
</dbReference>
<dbReference type="RefSeq" id="WP_371158933.1">
    <property type="nucleotide sequence ID" value="NZ_JBEDNY010000001.1"/>
</dbReference>
<evidence type="ECO:0000313" key="5">
    <source>
        <dbReference type="Proteomes" id="UP001567572"/>
    </source>
</evidence>
<sequence>MTDVVRVIRQSQGTEDSISLQQQRSNTRELAEELDARSLDTVDLGNTSGFSLFFKSKDDDGRLDAQPEVKELISGLRAERWDYLIANDDTRIARDEYFSVIHHAALEGECELRFVSEVPDDRLTFRVRRVVESEAKAKEIERSKAAVEHRREKGFYHGSPPFGLKFDDEGEFLVKDGKWPIVKRVFHLRVVEGMSYRDISDEIGEISKSGVGKILRENREMYLTRMDADHPAVSTAE</sequence>
<dbReference type="GO" id="GO:0003677">
    <property type="term" value="F:DNA binding"/>
    <property type="evidence" value="ECO:0007669"/>
    <property type="project" value="UniProtKB-KW"/>
</dbReference>
<dbReference type="Pfam" id="PF00239">
    <property type="entry name" value="Resolvase"/>
    <property type="match status" value="1"/>
</dbReference>
<dbReference type="Gene3D" id="3.90.1750.20">
    <property type="entry name" value="Putative Large Serine Recombinase, Chain B, Domain 2"/>
    <property type="match status" value="1"/>
</dbReference>
<evidence type="ECO:0000313" key="4">
    <source>
        <dbReference type="EMBL" id="MEZ3162274.1"/>
    </source>
</evidence>
<reference evidence="4 5" key="1">
    <citation type="submission" date="2024-06" db="EMBL/GenBank/DDBJ databases">
        <title>Halorubrum miltondacostae sp. nov., a potential PHA producer isolated from an inland solar saltern in Rio Maior, Portugal.</title>
        <authorList>
            <person name="Albuquerque L."/>
            <person name="Viver T."/>
            <person name="Barroso C."/>
            <person name="Claudino R."/>
            <person name="Galvan M."/>
            <person name="Simoes G."/>
            <person name="Lobo Da Cunha A."/>
            <person name="Egas C."/>
        </authorList>
    </citation>
    <scope>NUCLEOTIDE SEQUENCE [LARGE SCALE GENOMIC DNA]</scope>
    <source>
        <strain evidence="4 5">RMP-11</strain>
    </source>
</reference>
<proteinExistence type="predicted"/>
<dbReference type="InterPro" id="IPR038109">
    <property type="entry name" value="DNA_bind_recomb_sf"/>
</dbReference>
<dbReference type="AlphaFoldDB" id="A0ABD5LW60"/>
<evidence type="ECO:0000256" key="2">
    <source>
        <dbReference type="ARBA" id="ARBA00023172"/>
    </source>
</evidence>
<dbReference type="EMBL" id="JBEDNY010000001">
    <property type="protein sequence ID" value="MEZ3162274.1"/>
    <property type="molecule type" value="Genomic_DNA"/>
</dbReference>
<keyword evidence="2" id="KW-0233">DNA recombination</keyword>